<name>A0A6A6U3J6_9PEZI</name>
<gene>
    <name evidence="3" type="ORF">BT63DRAFT_481965</name>
</gene>
<keyword evidence="2" id="KW-0732">Signal</keyword>
<reference evidence="3" key="1">
    <citation type="journal article" date="2020" name="Stud. Mycol.">
        <title>101 Dothideomycetes genomes: a test case for predicting lifestyles and emergence of pathogens.</title>
        <authorList>
            <person name="Haridas S."/>
            <person name="Albert R."/>
            <person name="Binder M."/>
            <person name="Bloem J."/>
            <person name="Labutti K."/>
            <person name="Salamov A."/>
            <person name="Andreopoulos B."/>
            <person name="Baker S."/>
            <person name="Barry K."/>
            <person name="Bills G."/>
            <person name="Bluhm B."/>
            <person name="Cannon C."/>
            <person name="Castanera R."/>
            <person name="Culley D."/>
            <person name="Daum C."/>
            <person name="Ezra D."/>
            <person name="Gonzalez J."/>
            <person name="Henrissat B."/>
            <person name="Kuo A."/>
            <person name="Liang C."/>
            <person name="Lipzen A."/>
            <person name="Lutzoni F."/>
            <person name="Magnuson J."/>
            <person name="Mondo S."/>
            <person name="Nolan M."/>
            <person name="Ohm R."/>
            <person name="Pangilinan J."/>
            <person name="Park H.-J."/>
            <person name="Ramirez L."/>
            <person name="Alfaro M."/>
            <person name="Sun H."/>
            <person name="Tritt A."/>
            <person name="Yoshinaga Y."/>
            <person name="Zwiers L.-H."/>
            <person name="Turgeon B."/>
            <person name="Goodwin S."/>
            <person name="Spatafora J."/>
            <person name="Crous P."/>
            <person name="Grigoriev I."/>
        </authorList>
    </citation>
    <scope>NUCLEOTIDE SEQUENCE</scope>
    <source>
        <strain evidence="3">CBS 115976</strain>
    </source>
</reference>
<evidence type="ECO:0000313" key="4">
    <source>
        <dbReference type="Proteomes" id="UP000799302"/>
    </source>
</evidence>
<dbReference type="Proteomes" id="UP000799302">
    <property type="component" value="Unassembled WGS sequence"/>
</dbReference>
<evidence type="ECO:0000256" key="2">
    <source>
        <dbReference type="SAM" id="SignalP"/>
    </source>
</evidence>
<feature type="signal peptide" evidence="2">
    <location>
        <begin position="1"/>
        <end position="15"/>
    </location>
</feature>
<accession>A0A6A6U3J6</accession>
<organism evidence="3 4">
    <name type="scientific">Microthyrium microscopicum</name>
    <dbReference type="NCBI Taxonomy" id="703497"/>
    <lineage>
        <taxon>Eukaryota</taxon>
        <taxon>Fungi</taxon>
        <taxon>Dikarya</taxon>
        <taxon>Ascomycota</taxon>
        <taxon>Pezizomycotina</taxon>
        <taxon>Dothideomycetes</taxon>
        <taxon>Dothideomycetes incertae sedis</taxon>
        <taxon>Microthyriales</taxon>
        <taxon>Microthyriaceae</taxon>
        <taxon>Microthyrium</taxon>
    </lineage>
</organism>
<feature type="region of interest" description="Disordered" evidence="1">
    <location>
        <begin position="19"/>
        <end position="90"/>
    </location>
</feature>
<feature type="compositionally biased region" description="Pro residues" evidence="1">
    <location>
        <begin position="43"/>
        <end position="58"/>
    </location>
</feature>
<dbReference type="AlphaFoldDB" id="A0A6A6U3J6"/>
<keyword evidence="4" id="KW-1185">Reference proteome</keyword>
<evidence type="ECO:0000313" key="3">
    <source>
        <dbReference type="EMBL" id="KAF2666171.1"/>
    </source>
</evidence>
<proteinExistence type="predicted"/>
<protein>
    <submittedName>
        <fullName evidence="3">Uncharacterized protein</fullName>
    </submittedName>
</protein>
<evidence type="ECO:0000256" key="1">
    <source>
        <dbReference type="SAM" id="MobiDB-lite"/>
    </source>
</evidence>
<feature type="compositionally biased region" description="Polar residues" evidence="1">
    <location>
        <begin position="19"/>
        <end position="37"/>
    </location>
</feature>
<feature type="chain" id="PRO_5025562858" evidence="2">
    <location>
        <begin position="16"/>
        <end position="90"/>
    </location>
</feature>
<sequence length="90" mass="9427">MKFLLLSALTSLVASAPIQNISSTDQGASIQATTTDESLAGNVPPPLPKQPFPIPSPDPYGGNGGTSHCDPPITQSCAPFRHDPKRGPYR</sequence>
<feature type="compositionally biased region" description="Basic and acidic residues" evidence="1">
    <location>
        <begin position="80"/>
        <end position="90"/>
    </location>
</feature>
<dbReference type="EMBL" id="MU004239">
    <property type="protein sequence ID" value="KAF2666171.1"/>
    <property type="molecule type" value="Genomic_DNA"/>
</dbReference>